<dbReference type="EMBL" id="BLXT01000407">
    <property type="protein sequence ID" value="GFN76787.1"/>
    <property type="molecule type" value="Genomic_DNA"/>
</dbReference>
<keyword evidence="1" id="KW-0472">Membrane</keyword>
<organism evidence="2 3">
    <name type="scientific">Plakobranchus ocellatus</name>
    <dbReference type="NCBI Taxonomy" id="259542"/>
    <lineage>
        <taxon>Eukaryota</taxon>
        <taxon>Metazoa</taxon>
        <taxon>Spiralia</taxon>
        <taxon>Lophotrochozoa</taxon>
        <taxon>Mollusca</taxon>
        <taxon>Gastropoda</taxon>
        <taxon>Heterobranchia</taxon>
        <taxon>Euthyneura</taxon>
        <taxon>Panpulmonata</taxon>
        <taxon>Sacoglossa</taxon>
        <taxon>Placobranchoidea</taxon>
        <taxon>Plakobranchidae</taxon>
        <taxon>Plakobranchus</taxon>
    </lineage>
</organism>
<keyword evidence="1" id="KW-0812">Transmembrane</keyword>
<dbReference type="AlphaFoldDB" id="A0AAV3Y2C7"/>
<sequence>MGSTVDAVGRKRRSGQVVAYGLPLVQDKVTSLFLHLAFVFYPYILSCGIDPSTSPSAVLYFFLFPCGVSDRIDTPYCACRKRRLKQGVALELPLSGAWATYHFPYLALSSILTSFPVLCPVYFSLCCPLLLSTVALRYWK</sequence>
<name>A0AAV3Y2C7_9GAST</name>
<evidence type="ECO:0000256" key="1">
    <source>
        <dbReference type="SAM" id="Phobius"/>
    </source>
</evidence>
<evidence type="ECO:0000313" key="2">
    <source>
        <dbReference type="EMBL" id="GFN76787.1"/>
    </source>
</evidence>
<proteinExistence type="predicted"/>
<comment type="caution">
    <text evidence="2">The sequence shown here is derived from an EMBL/GenBank/DDBJ whole genome shotgun (WGS) entry which is preliminary data.</text>
</comment>
<reference evidence="2 3" key="1">
    <citation type="journal article" date="2021" name="Elife">
        <title>Chloroplast acquisition without the gene transfer in kleptoplastic sea slugs, Plakobranchus ocellatus.</title>
        <authorList>
            <person name="Maeda T."/>
            <person name="Takahashi S."/>
            <person name="Yoshida T."/>
            <person name="Shimamura S."/>
            <person name="Takaki Y."/>
            <person name="Nagai Y."/>
            <person name="Toyoda A."/>
            <person name="Suzuki Y."/>
            <person name="Arimoto A."/>
            <person name="Ishii H."/>
            <person name="Satoh N."/>
            <person name="Nishiyama T."/>
            <person name="Hasebe M."/>
            <person name="Maruyama T."/>
            <person name="Minagawa J."/>
            <person name="Obokata J."/>
            <person name="Shigenobu S."/>
        </authorList>
    </citation>
    <scope>NUCLEOTIDE SEQUENCE [LARGE SCALE GENOMIC DNA]</scope>
</reference>
<keyword evidence="3" id="KW-1185">Reference proteome</keyword>
<gene>
    <name evidence="2" type="ORF">PoB_000329300</name>
</gene>
<evidence type="ECO:0000313" key="3">
    <source>
        <dbReference type="Proteomes" id="UP000735302"/>
    </source>
</evidence>
<feature type="transmembrane region" description="Helical" evidence="1">
    <location>
        <begin position="120"/>
        <end position="139"/>
    </location>
</feature>
<protein>
    <submittedName>
        <fullName evidence="2">Uncharacterized protein</fullName>
    </submittedName>
</protein>
<feature type="transmembrane region" description="Helical" evidence="1">
    <location>
        <begin position="88"/>
        <end position="108"/>
    </location>
</feature>
<keyword evidence="1" id="KW-1133">Transmembrane helix</keyword>
<accession>A0AAV3Y2C7</accession>
<dbReference type="Proteomes" id="UP000735302">
    <property type="component" value="Unassembled WGS sequence"/>
</dbReference>